<dbReference type="GO" id="GO:0046872">
    <property type="term" value="F:metal ion binding"/>
    <property type="evidence" value="ECO:0007669"/>
    <property type="project" value="UniProtKB-KW"/>
</dbReference>
<evidence type="ECO:0000256" key="2">
    <source>
        <dbReference type="ARBA" id="ARBA00006706"/>
    </source>
</evidence>
<dbReference type="PROSITE" id="PS00444">
    <property type="entry name" value="POLYPRENYL_SYNTHASE_2"/>
    <property type="match status" value="1"/>
</dbReference>
<dbReference type="SFLD" id="SFLDS00005">
    <property type="entry name" value="Isoprenoid_Synthase_Type_I"/>
    <property type="match status" value="1"/>
</dbReference>
<comment type="cofactor">
    <cofactor evidence="1">
        <name>Mg(2+)</name>
        <dbReference type="ChEBI" id="CHEBI:18420"/>
    </cofactor>
</comment>
<evidence type="ECO:0000256" key="4">
    <source>
        <dbReference type="ARBA" id="ARBA00022723"/>
    </source>
</evidence>
<evidence type="ECO:0000313" key="7">
    <source>
        <dbReference type="EMBL" id="HGY55674.1"/>
    </source>
</evidence>
<dbReference type="PANTHER" id="PTHR12001:SF85">
    <property type="entry name" value="SHORT CHAIN ISOPRENYL DIPHOSPHATE SYNTHASE"/>
    <property type="match status" value="1"/>
</dbReference>
<dbReference type="AlphaFoldDB" id="A0A7V4U2H8"/>
<keyword evidence="4" id="KW-0479">Metal-binding</keyword>
<evidence type="ECO:0000256" key="3">
    <source>
        <dbReference type="ARBA" id="ARBA00022679"/>
    </source>
</evidence>
<reference evidence="7" key="1">
    <citation type="journal article" date="2020" name="mSystems">
        <title>Genome- and Community-Level Interaction Insights into Carbon Utilization and Element Cycling Functions of Hydrothermarchaeota in Hydrothermal Sediment.</title>
        <authorList>
            <person name="Zhou Z."/>
            <person name="Liu Y."/>
            <person name="Xu W."/>
            <person name="Pan J."/>
            <person name="Luo Z.H."/>
            <person name="Li M."/>
        </authorList>
    </citation>
    <scope>NUCLEOTIDE SEQUENCE [LARGE SCALE GENOMIC DNA]</scope>
    <source>
        <strain evidence="7">HyVt-577</strain>
    </source>
</reference>
<accession>A0A7V4U2H8</accession>
<keyword evidence="3 6" id="KW-0808">Transferase</keyword>
<dbReference type="Pfam" id="PF00348">
    <property type="entry name" value="polyprenyl_synt"/>
    <property type="match status" value="1"/>
</dbReference>
<dbReference type="GO" id="GO:0008299">
    <property type="term" value="P:isoprenoid biosynthetic process"/>
    <property type="evidence" value="ECO:0007669"/>
    <property type="project" value="InterPro"/>
</dbReference>
<dbReference type="Proteomes" id="UP000885779">
    <property type="component" value="Unassembled WGS sequence"/>
</dbReference>
<keyword evidence="5" id="KW-0460">Magnesium</keyword>
<gene>
    <name evidence="7" type="ORF">ENK44_08240</name>
</gene>
<dbReference type="Gene3D" id="1.10.600.10">
    <property type="entry name" value="Farnesyl Diphosphate Synthase"/>
    <property type="match status" value="1"/>
</dbReference>
<dbReference type="SUPFAM" id="SSF48576">
    <property type="entry name" value="Terpenoid synthases"/>
    <property type="match status" value="1"/>
</dbReference>
<dbReference type="GO" id="GO:0004659">
    <property type="term" value="F:prenyltransferase activity"/>
    <property type="evidence" value="ECO:0007669"/>
    <property type="project" value="InterPro"/>
</dbReference>
<organism evidence="7">
    <name type="scientific">Caldithrix abyssi</name>
    <dbReference type="NCBI Taxonomy" id="187145"/>
    <lineage>
        <taxon>Bacteria</taxon>
        <taxon>Pseudomonadati</taxon>
        <taxon>Calditrichota</taxon>
        <taxon>Calditrichia</taxon>
        <taxon>Calditrichales</taxon>
        <taxon>Calditrichaceae</taxon>
        <taxon>Caldithrix</taxon>
    </lineage>
</organism>
<sequence>MPCAKNWKGPPPPETSCASSAKTLKPDEHAMNLQQELQPYLKIIEKEINKFSGDRQVTFFYEPIRYILRLKGKRIRPLLTMLCAEALDVPPQVSRYPAAAVELLHNFTLVHDDIMDQDDFRRGRQTVHKKWDVNAAILSGDGLMGLAFRKLLDTPQGDVTAMARRFTEAMLLICEGQGQDKMFETRSSVDSALYLQMIERKTAVLIELACELGAMVAGAGRDTVLLLREFGYALGLGFQIQDDVLDVVGDESHLGKKTGSDLSMHKQTLLTIKLREKTGSDQFFDLPLKEFRRLLDESGVLAETRQQYQDLFDQARNKAQQLPASPARERLLALTDSIKNRDW</sequence>
<dbReference type="InterPro" id="IPR008949">
    <property type="entry name" value="Isoprenoid_synthase_dom_sf"/>
</dbReference>
<name>A0A7V4U2H8_CALAY</name>
<dbReference type="InterPro" id="IPR033749">
    <property type="entry name" value="Polyprenyl_synt_CS"/>
</dbReference>
<protein>
    <submittedName>
        <fullName evidence="7">Polyprenyl synthetase family protein</fullName>
    </submittedName>
</protein>
<evidence type="ECO:0000256" key="1">
    <source>
        <dbReference type="ARBA" id="ARBA00001946"/>
    </source>
</evidence>
<dbReference type="PANTHER" id="PTHR12001">
    <property type="entry name" value="GERANYLGERANYL PYROPHOSPHATE SYNTHASE"/>
    <property type="match status" value="1"/>
</dbReference>
<evidence type="ECO:0000256" key="5">
    <source>
        <dbReference type="ARBA" id="ARBA00022842"/>
    </source>
</evidence>
<dbReference type="SFLD" id="SFLDG01017">
    <property type="entry name" value="Polyprenyl_Transferase_Like"/>
    <property type="match status" value="1"/>
</dbReference>
<dbReference type="PROSITE" id="PS00723">
    <property type="entry name" value="POLYPRENYL_SYNTHASE_1"/>
    <property type="match status" value="1"/>
</dbReference>
<comment type="similarity">
    <text evidence="2 6">Belongs to the FPP/GGPP synthase family.</text>
</comment>
<proteinExistence type="inferred from homology"/>
<dbReference type="InterPro" id="IPR000092">
    <property type="entry name" value="Polyprenyl_synt"/>
</dbReference>
<dbReference type="CDD" id="cd00685">
    <property type="entry name" value="Trans_IPPS_HT"/>
    <property type="match status" value="1"/>
</dbReference>
<dbReference type="EMBL" id="DRQG01000078">
    <property type="protein sequence ID" value="HGY55674.1"/>
    <property type="molecule type" value="Genomic_DNA"/>
</dbReference>
<evidence type="ECO:0000256" key="6">
    <source>
        <dbReference type="RuleBase" id="RU004466"/>
    </source>
</evidence>
<comment type="caution">
    <text evidence="7">The sequence shown here is derived from an EMBL/GenBank/DDBJ whole genome shotgun (WGS) entry which is preliminary data.</text>
</comment>